<protein>
    <recommendedName>
        <fullName evidence="6">Carboxylic ester hydrolase</fullName>
        <ecNumber evidence="6">3.1.1.-</ecNumber>
    </recommendedName>
</protein>
<dbReference type="PROSITE" id="PS00122">
    <property type="entry name" value="CARBOXYLESTERASE_B_1"/>
    <property type="match status" value="1"/>
</dbReference>
<evidence type="ECO:0000256" key="4">
    <source>
        <dbReference type="ARBA" id="ARBA00023157"/>
    </source>
</evidence>
<evidence type="ECO:0000313" key="9">
    <source>
        <dbReference type="EMBL" id="CAH1113445.1"/>
    </source>
</evidence>
<dbReference type="InterPro" id="IPR050309">
    <property type="entry name" value="Type-B_Carboxylest/Lipase"/>
</dbReference>
<evidence type="ECO:0000256" key="5">
    <source>
        <dbReference type="ARBA" id="ARBA00023180"/>
    </source>
</evidence>
<dbReference type="AlphaFoldDB" id="A0A9P0D3W6"/>
<dbReference type="InterPro" id="IPR029058">
    <property type="entry name" value="AB_hydrolase_fold"/>
</dbReference>
<evidence type="ECO:0000259" key="8">
    <source>
        <dbReference type="Pfam" id="PF00135"/>
    </source>
</evidence>
<keyword evidence="7" id="KW-1133">Transmembrane helix</keyword>
<dbReference type="PROSITE" id="PS00941">
    <property type="entry name" value="CARBOXYLESTERASE_B_2"/>
    <property type="match status" value="1"/>
</dbReference>
<dbReference type="InterPro" id="IPR019826">
    <property type="entry name" value="Carboxylesterase_B_AS"/>
</dbReference>
<dbReference type="EMBL" id="OV651819">
    <property type="protein sequence ID" value="CAH1113445.1"/>
    <property type="molecule type" value="Genomic_DNA"/>
</dbReference>
<dbReference type="Gene3D" id="3.40.50.1820">
    <property type="entry name" value="alpha/beta hydrolase"/>
    <property type="match status" value="1"/>
</dbReference>
<evidence type="ECO:0000313" key="10">
    <source>
        <dbReference type="Proteomes" id="UP001153636"/>
    </source>
</evidence>
<dbReference type="GO" id="GO:0052689">
    <property type="term" value="F:carboxylic ester hydrolase activity"/>
    <property type="evidence" value="ECO:0007669"/>
    <property type="project" value="UniProtKB-KW"/>
</dbReference>
<organism evidence="9 10">
    <name type="scientific">Psylliodes chrysocephalus</name>
    <dbReference type="NCBI Taxonomy" id="3402493"/>
    <lineage>
        <taxon>Eukaryota</taxon>
        <taxon>Metazoa</taxon>
        <taxon>Ecdysozoa</taxon>
        <taxon>Arthropoda</taxon>
        <taxon>Hexapoda</taxon>
        <taxon>Insecta</taxon>
        <taxon>Pterygota</taxon>
        <taxon>Neoptera</taxon>
        <taxon>Endopterygota</taxon>
        <taxon>Coleoptera</taxon>
        <taxon>Polyphaga</taxon>
        <taxon>Cucujiformia</taxon>
        <taxon>Chrysomeloidea</taxon>
        <taxon>Chrysomelidae</taxon>
        <taxon>Galerucinae</taxon>
        <taxon>Alticini</taxon>
        <taxon>Psylliodes</taxon>
    </lineage>
</organism>
<gene>
    <name evidence="9" type="ORF">PSYICH_LOCUS13954</name>
</gene>
<keyword evidence="5" id="KW-0325">Glycoprotein</keyword>
<evidence type="ECO:0000256" key="7">
    <source>
        <dbReference type="SAM" id="Phobius"/>
    </source>
</evidence>
<dbReference type="OrthoDB" id="6846267at2759"/>
<dbReference type="EC" id="3.1.1.-" evidence="6"/>
<proteinExistence type="inferred from homology"/>
<keyword evidence="3 6" id="KW-0378">Hydrolase</keyword>
<evidence type="ECO:0000256" key="6">
    <source>
        <dbReference type="RuleBase" id="RU361235"/>
    </source>
</evidence>
<comment type="similarity">
    <text evidence="1 6">Belongs to the type-B carboxylesterase/lipase family.</text>
</comment>
<keyword evidence="4" id="KW-1015">Disulfide bond</keyword>
<sequence length="377" mass="41528">MWTNIFYYVSFLKYLFLNINMIFIVFFLCITTVLCAGGPSITLKDGKIKGVMVRSEREKINYYSYIGIPYAKPPIGNLRMQAPEPVEPWQGTFMATNNNKVCYQISSKVHIPQDEDCLTINVYTPVKPEETNNLPVIVTIYGGSFTHGYASIGPKVGSNYVEAGIILVTFNYRVGPFGFLSTGDELIRGNMGLKDQLLALKWVQKNIHLFGGDPKKVTIKGQSAGSASVTYHILSPASKGLFRAAIGNSGSALNSFANTNRNALHIARGVAKSINGSLGFNSSPQQIYDLLMNVDAETIHATQEYYNGFAPVLEAEHPGAFITEPMYELVKSGRINNVPLLIGFNSEEYILLAGSPEKLESLGRKYDNDVSTLYQAV</sequence>
<reference evidence="9" key="1">
    <citation type="submission" date="2022-01" db="EMBL/GenBank/DDBJ databases">
        <authorList>
            <person name="King R."/>
        </authorList>
    </citation>
    <scope>NUCLEOTIDE SEQUENCE</scope>
</reference>
<dbReference type="Pfam" id="PF00135">
    <property type="entry name" value="COesterase"/>
    <property type="match status" value="1"/>
</dbReference>
<dbReference type="SUPFAM" id="SSF53474">
    <property type="entry name" value="alpha/beta-Hydrolases"/>
    <property type="match status" value="1"/>
</dbReference>
<keyword evidence="7" id="KW-0812">Transmembrane</keyword>
<evidence type="ECO:0000256" key="1">
    <source>
        <dbReference type="ARBA" id="ARBA00005964"/>
    </source>
</evidence>
<dbReference type="Proteomes" id="UP001153636">
    <property type="component" value="Chromosome 7"/>
</dbReference>
<accession>A0A9P0D3W6</accession>
<keyword evidence="7" id="KW-0472">Membrane</keyword>
<keyword evidence="2" id="KW-0719">Serine esterase</keyword>
<feature type="domain" description="Carboxylesterase type B" evidence="8">
    <location>
        <begin position="39"/>
        <end position="357"/>
    </location>
</feature>
<dbReference type="InterPro" id="IPR019819">
    <property type="entry name" value="Carboxylesterase_B_CS"/>
</dbReference>
<dbReference type="PANTHER" id="PTHR11559">
    <property type="entry name" value="CARBOXYLESTERASE"/>
    <property type="match status" value="1"/>
</dbReference>
<feature type="transmembrane region" description="Helical" evidence="7">
    <location>
        <begin position="15"/>
        <end position="37"/>
    </location>
</feature>
<dbReference type="InterPro" id="IPR002018">
    <property type="entry name" value="CarbesteraseB"/>
</dbReference>
<evidence type="ECO:0000256" key="3">
    <source>
        <dbReference type="ARBA" id="ARBA00022801"/>
    </source>
</evidence>
<name>A0A9P0D3W6_9CUCU</name>
<evidence type="ECO:0000256" key="2">
    <source>
        <dbReference type="ARBA" id="ARBA00022487"/>
    </source>
</evidence>
<keyword evidence="10" id="KW-1185">Reference proteome</keyword>